<dbReference type="NCBIfam" id="TIGR02622">
    <property type="entry name" value="CDP_4_6_dhtase"/>
    <property type="match status" value="1"/>
</dbReference>
<dbReference type="PANTHER" id="PTHR43000">
    <property type="entry name" value="DTDP-D-GLUCOSE 4,6-DEHYDRATASE-RELATED"/>
    <property type="match status" value="1"/>
</dbReference>
<dbReference type="KEGG" id="ccu:Ccur_10410"/>
<dbReference type="Gene3D" id="3.40.50.720">
    <property type="entry name" value="NAD(P)-binding Rossmann-like Domain"/>
    <property type="match status" value="1"/>
</dbReference>
<dbReference type="InterPro" id="IPR013445">
    <property type="entry name" value="CDP_4_6_deHydtase"/>
</dbReference>
<dbReference type="SUPFAM" id="SSF51735">
    <property type="entry name" value="NAD(P)-binding Rossmann-fold domains"/>
    <property type="match status" value="1"/>
</dbReference>
<dbReference type="STRING" id="469378.Ccur_10410"/>
<feature type="region of interest" description="Disordered" evidence="1">
    <location>
        <begin position="1"/>
        <end position="34"/>
    </location>
</feature>
<protein>
    <submittedName>
        <fullName evidence="3">CDP-glucose 4,6-dehydratase</fullName>
    </submittedName>
</protein>
<evidence type="ECO:0000259" key="2">
    <source>
        <dbReference type="Pfam" id="PF16363"/>
    </source>
</evidence>
<proteinExistence type="predicted"/>
<evidence type="ECO:0000313" key="4">
    <source>
        <dbReference type="Proteomes" id="UP000000954"/>
    </source>
</evidence>
<dbReference type="HOGENOM" id="CLU_007383_1_7_11"/>
<dbReference type="Proteomes" id="UP000000954">
    <property type="component" value="Chromosome"/>
</dbReference>
<evidence type="ECO:0000313" key="3">
    <source>
        <dbReference type="EMBL" id="ACU94732.1"/>
    </source>
</evidence>
<dbReference type="EMBL" id="CP001682">
    <property type="protein sequence ID" value="ACU94732.1"/>
    <property type="molecule type" value="Genomic_DNA"/>
</dbReference>
<dbReference type="InterPro" id="IPR036291">
    <property type="entry name" value="NAD(P)-bd_dom_sf"/>
</dbReference>
<sequence length="395" mass="44207">MEDLVKDTGALRPSVQTPHERTIEGSTDTTDAPLQPRLGELQFYRGKRVFITGHTGFKGSWLCRMLVHAGATVHGYALTPDDTFSLFTIANIGQDIESTFGDIRDVSALERAFNRAQPDIVIHLAAQPLVRESYQHPRETYEINVMGTVNVMECARKTGNVQSILNVTTDKVYRDNGNIQVFSEEDFLDGADPYSNSKSCSELVTHCYQRSFLSSAGAALSTARAGNVIGGGDFARDRLVPDCVRAVLADRPIVIRNPRSVRPFQHVLESLGAYLMIARAQYDDAALAGWYNVGPRYEDCLSAGALADEFCTCWGESARWEHHGDNGPYEAARLQLDSTLIRKTFGWHPVWDVHEAIYRTVEWTRAWIDEKRASDCLDEQIERWCATARRGELDV</sequence>
<dbReference type="eggNOG" id="COG0451">
    <property type="taxonomic scope" value="Bacteria"/>
</dbReference>
<organism evidence="3 4">
    <name type="scientific">Cryptobacterium curtum (strain ATCC 700683 / DSM 15641 / CCUG 43107 / 12-3)</name>
    <dbReference type="NCBI Taxonomy" id="469378"/>
    <lineage>
        <taxon>Bacteria</taxon>
        <taxon>Bacillati</taxon>
        <taxon>Actinomycetota</taxon>
        <taxon>Coriobacteriia</taxon>
        <taxon>Eggerthellales</taxon>
        <taxon>Eggerthellaceae</taxon>
        <taxon>Cryptobacterium</taxon>
    </lineage>
</organism>
<dbReference type="AlphaFoldDB" id="C7MP92"/>
<accession>C7MP92</accession>
<dbReference type="OrthoDB" id="9779041at2"/>
<name>C7MP92_CRYCD</name>
<dbReference type="InterPro" id="IPR016040">
    <property type="entry name" value="NAD(P)-bd_dom"/>
</dbReference>
<dbReference type="Pfam" id="PF16363">
    <property type="entry name" value="GDP_Man_Dehyd"/>
    <property type="match status" value="1"/>
</dbReference>
<evidence type="ECO:0000256" key="1">
    <source>
        <dbReference type="SAM" id="MobiDB-lite"/>
    </source>
</evidence>
<reference evidence="3 4" key="1">
    <citation type="journal article" date="2009" name="Stand. Genomic Sci.">
        <title>Complete genome sequence of Cryptobacterium curtum type strain (12-3).</title>
        <authorList>
            <person name="Mavrommatis K."/>
            <person name="Pukall R."/>
            <person name="Rohde C."/>
            <person name="Chen F."/>
            <person name="Sims D."/>
            <person name="Brettin T."/>
            <person name="Kuske C."/>
            <person name="Detter J.C."/>
            <person name="Han C."/>
            <person name="Lapidus A."/>
            <person name="Copeland A."/>
            <person name="Glavina Del Rio T."/>
            <person name="Nolan M."/>
            <person name="Lucas S."/>
            <person name="Tice H."/>
            <person name="Cheng J.F."/>
            <person name="Bruce D."/>
            <person name="Goodwin L."/>
            <person name="Pitluck S."/>
            <person name="Ovchinnikova G."/>
            <person name="Pati A."/>
            <person name="Ivanova N."/>
            <person name="Chen A."/>
            <person name="Palaniappan K."/>
            <person name="Chain P."/>
            <person name="D'haeseleer P."/>
            <person name="Goker M."/>
            <person name="Bristow J."/>
            <person name="Eisen J.A."/>
            <person name="Markowitz V."/>
            <person name="Hugenholtz P."/>
            <person name="Rohde M."/>
            <person name="Klenk H.P."/>
            <person name="Kyrpides N.C."/>
        </authorList>
    </citation>
    <scope>NUCLEOTIDE SEQUENCE [LARGE SCALE GENOMIC DNA]</scope>
    <source>
        <strain evidence="4">ATCC 700683 / DSM 15641 / 12-3</strain>
    </source>
</reference>
<gene>
    <name evidence="3" type="ordered locus">Ccur_10410</name>
</gene>
<dbReference type="RefSeq" id="WP_012803417.1">
    <property type="nucleotide sequence ID" value="NC_013170.1"/>
</dbReference>
<dbReference type="Gene3D" id="3.90.25.10">
    <property type="entry name" value="UDP-galactose 4-epimerase, domain 1"/>
    <property type="match status" value="1"/>
</dbReference>
<keyword evidence="4" id="KW-1185">Reference proteome</keyword>
<feature type="domain" description="NAD(P)-binding" evidence="2">
    <location>
        <begin position="50"/>
        <end position="358"/>
    </location>
</feature>